<comment type="caution">
    <text evidence="5">The sequence shown here is derived from an EMBL/GenBank/DDBJ whole genome shotgun (WGS) entry which is preliminary data.</text>
</comment>
<proteinExistence type="predicted"/>
<dbReference type="EMBL" id="JAZKLI010000002">
    <property type="protein sequence ID" value="MEE9686077.1"/>
    <property type="molecule type" value="Genomic_DNA"/>
</dbReference>
<dbReference type="InterPro" id="IPR001867">
    <property type="entry name" value="OmpR/PhoB-type_DNA-bd"/>
</dbReference>
<dbReference type="Gene3D" id="1.10.10.10">
    <property type="entry name" value="Winged helix-like DNA-binding domain superfamily/Winged helix DNA-binding domain"/>
    <property type="match status" value="1"/>
</dbReference>
<keyword evidence="3" id="KW-1133">Transmembrane helix</keyword>
<dbReference type="InterPro" id="IPR036388">
    <property type="entry name" value="WH-like_DNA-bd_sf"/>
</dbReference>
<evidence type="ECO:0000256" key="1">
    <source>
        <dbReference type="ARBA" id="ARBA00023125"/>
    </source>
</evidence>
<organism evidence="5 6">
    <name type="scientific">Lelliottia amnigena</name>
    <name type="common">Enterobacter amnigenus</name>
    <dbReference type="NCBI Taxonomy" id="61646"/>
    <lineage>
        <taxon>Bacteria</taxon>
        <taxon>Pseudomonadati</taxon>
        <taxon>Pseudomonadota</taxon>
        <taxon>Gammaproteobacteria</taxon>
        <taxon>Enterobacterales</taxon>
        <taxon>Enterobacteriaceae</taxon>
        <taxon>Lelliottia</taxon>
    </lineage>
</organism>
<dbReference type="Pfam" id="PF00486">
    <property type="entry name" value="Trans_reg_C"/>
    <property type="match status" value="1"/>
</dbReference>
<keyword evidence="6" id="KW-1185">Reference proteome</keyword>
<feature type="DNA-binding region" description="OmpR/PhoB-type" evidence="2">
    <location>
        <begin position="1"/>
        <end position="97"/>
    </location>
</feature>
<keyword evidence="3" id="KW-0812">Transmembrane</keyword>
<feature type="domain" description="OmpR/PhoB-type" evidence="4">
    <location>
        <begin position="1"/>
        <end position="97"/>
    </location>
</feature>
<dbReference type="SUPFAM" id="SSF46894">
    <property type="entry name" value="C-terminal effector domain of the bipartite response regulators"/>
    <property type="match status" value="1"/>
</dbReference>
<evidence type="ECO:0000256" key="2">
    <source>
        <dbReference type="PROSITE-ProRule" id="PRU01091"/>
    </source>
</evidence>
<feature type="transmembrane region" description="Helical" evidence="3">
    <location>
        <begin position="206"/>
        <end position="230"/>
    </location>
</feature>
<protein>
    <submittedName>
        <fullName evidence="5">Winged helix-turn-helix domain-containing protein</fullName>
    </submittedName>
</protein>
<evidence type="ECO:0000256" key="3">
    <source>
        <dbReference type="SAM" id="Phobius"/>
    </source>
</evidence>
<dbReference type="InterPro" id="IPR016032">
    <property type="entry name" value="Sig_transdc_resp-reg_C-effctor"/>
</dbReference>
<dbReference type="Proteomes" id="UP001335910">
    <property type="component" value="Unassembled WGS sequence"/>
</dbReference>
<evidence type="ECO:0000313" key="6">
    <source>
        <dbReference type="Proteomes" id="UP001335910"/>
    </source>
</evidence>
<keyword evidence="1 2" id="KW-0238">DNA-binding</keyword>
<keyword evidence="3" id="KW-0472">Membrane</keyword>
<dbReference type="SMART" id="SM00862">
    <property type="entry name" value="Trans_reg_C"/>
    <property type="match status" value="1"/>
</dbReference>
<dbReference type="RefSeq" id="WP_320741511.1">
    <property type="nucleotide sequence ID" value="NZ_JAZKLB010000002.1"/>
</dbReference>
<dbReference type="CDD" id="cd00383">
    <property type="entry name" value="trans_reg_C"/>
    <property type="match status" value="1"/>
</dbReference>
<sequence>MNTDNFISLNPISGKVFCRGILIGRLNYSERAILSLLIRSNGEVCGRELLTQAGWPDRYVVPNSLNIAIKNIRLVLNAVGEYESLETIPKVGFRLEKGIVSFENTIKKSDLDNRSSLLSEMAGLSVDDVKIEQNAALEDDDIFLNIPRKRVGSSSIISEDIIDKNQRSDDVSLLTKSKNTGKFTWGFFTNEIYTIFKFSFEKKMLFICRVIFSRSIVVSFLFSIFFYLVISRHTPSVYCYTISEAHFCGSTALKISDISIHYKPNDEFFYGEIDGKGNVFYKIN</sequence>
<accession>A0ABU7UGP4</accession>
<gene>
    <name evidence="5" type="ORF">V4839_21795</name>
</gene>
<evidence type="ECO:0000259" key="4">
    <source>
        <dbReference type="PROSITE" id="PS51755"/>
    </source>
</evidence>
<dbReference type="PROSITE" id="PS51755">
    <property type="entry name" value="OMPR_PHOB"/>
    <property type="match status" value="1"/>
</dbReference>
<reference evidence="5 6" key="1">
    <citation type="submission" date="2023-10" db="EMBL/GenBank/DDBJ databases">
        <title>Wastewater isolates of ESBL- and carbapenemase-producing Gram-negative bacteria from New Zealand.</title>
        <authorList>
            <person name="Straub C."/>
            <person name="Weaver L."/>
            <person name="Cornelius A."/>
            <person name="Mcgill E."/>
            <person name="Dyet K."/>
            <person name="White L."/>
            <person name="Pattis I."/>
        </authorList>
    </citation>
    <scope>NUCLEOTIDE SEQUENCE [LARGE SCALE GENOMIC DNA]</scope>
    <source>
        <strain evidence="5 6">ESBL35</strain>
    </source>
</reference>
<evidence type="ECO:0000313" key="5">
    <source>
        <dbReference type="EMBL" id="MEE9686077.1"/>
    </source>
</evidence>
<name>A0ABU7UGP4_LELAM</name>